<proteinExistence type="predicted"/>
<sequence>MTQIPQSTSTKGVEEKGTKLRTGVERQHLQRVPLSFAGGVGRPR</sequence>
<evidence type="ECO:0000313" key="2">
    <source>
        <dbReference type="EMBL" id="GFY37901.1"/>
    </source>
</evidence>
<evidence type="ECO:0000313" key="3">
    <source>
        <dbReference type="Proteomes" id="UP000886998"/>
    </source>
</evidence>
<feature type="non-terminal residue" evidence="2">
    <location>
        <position position="44"/>
    </location>
</feature>
<comment type="caution">
    <text evidence="2">The sequence shown here is derived from an EMBL/GenBank/DDBJ whole genome shotgun (WGS) entry which is preliminary data.</text>
</comment>
<feature type="compositionally biased region" description="Polar residues" evidence="1">
    <location>
        <begin position="1"/>
        <end position="11"/>
    </location>
</feature>
<feature type="compositionally biased region" description="Basic and acidic residues" evidence="1">
    <location>
        <begin position="12"/>
        <end position="28"/>
    </location>
</feature>
<dbReference type="Proteomes" id="UP000886998">
    <property type="component" value="Unassembled WGS sequence"/>
</dbReference>
<dbReference type="EMBL" id="BMAV01000545">
    <property type="protein sequence ID" value="GFY37901.1"/>
    <property type="molecule type" value="Genomic_DNA"/>
</dbReference>
<dbReference type="AlphaFoldDB" id="A0A8X6WQF8"/>
<evidence type="ECO:0000256" key="1">
    <source>
        <dbReference type="SAM" id="MobiDB-lite"/>
    </source>
</evidence>
<reference evidence="2" key="1">
    <citation type="submission" date="2020-08" db="EMBL/GenBank/DDBJ databases">
        <title>Multicomponent nature underlies the extraordinary mechanical properties of spider dragline silk.</title>
        <authorList>
            <person name="Kono N."/>
            <person name="Nakamura H."/>
            <person name="Mori M."/>
            <person name="Yoshida Y."/>
            <person name="Ohtoshi R."/>
            <person name="Malay A.D."/>
            <person name="Moran D.A.P."/>
            <person name="Tomita M."/>
            <person name="Numata K."/>
            <person name="Arakawa K."/>
        </authorList>
    </citation>
    <scope>NUCLEOTIDE SEQUENCE</scope>
</reference>
<name>A0A8X6WQF8_9ARAC</name>
<organism evidence="2 3">
    <name type="scientific">Trichonephila inaurata madagascariensis</name>
    <dbReference type="NCBI Taxonomy" id="2747483"/>
    <lineage>
        <taxon>Eukaryota</taxon>
        <taxon>Metazoa</taxon>
        <taxon>Ecdysozoa</taxon>
        <taxon>Arthropoda</taxon>
        <taxon>Chelicerata</taxon>
        <taxon>Arachnida</taxon>
        <taxon>Araneae</taxon>
        <taxon>Araneomorphae</taxon>
        <taxon>Entelegynae</taxon>
        <taxon>Araneoidea</taxon>
        <taxon>Nephilidae</taxon>
        <taxon>Trichonephila</taxon>
        <taxon>Trichonephila inaurata</taxon>
    </lineage>
</organism>
<protein>
    <submittedName>
        <fullName evidence="2">Uncharacterized protein</fullName>
    </submittedName>
</protein>
<feature type="region of interest" description="Disordered" evidence="1">
    <location>
        <begin position="1"/>
        <end position="28"/>
    </location>
</feature>
<accession>A0A8X6WQF8</accession>
<gene>
    <name evidence="2" type="ORF">TNIN_427471</name>
</gene>
<keyword evidence="3" id="KW-1185">Reference proteome</keyword>